<reference evidence="1 2" key="1">
    <citation type="submission" date="2014-09" db="EMBL/GenBank/DDBJ databases">
        <authorList>
            <person name="Ellenberger Sabrina"/>
        </authorList>
    </citation>
    <scope>NUCLEOTIDE SEQUENCE [LARGE SCALE GENOMIC DNA]</scope>
    <source>
        <strain evidence="1 2">CBS 412.66</strain>
    </source>
</reference>
<dbReference type="Gene3D" id="3.40.50.850">
    <property type="entry name" value="Isochorismatase-like"/>
    <property type="match status" value="1"/>
</dbReference>
<sequence length="86" mass="9630">MSLVQNYNPDACLNNVMGLAESTKYFNVTTILTTSREYGPNGIMLPEPMSLLPNSIYIARPGQTNAWDDERFVKASKQSKRTVESN</sequence>
<keyword evidence="2" id="KW-1185">Reference proteome</keyword>
<dbReference type="InterPro" id="IPR036380">
    <property type="entry name" value="Isochorismatase-like_sf"/>
</dbReference>
<dbReference type="OrthoDB" id="2250453at2759"/>
<accession>A0A0B7N895</accession>
<dbReference type="STRING" id="35722.A0A0B7N895"/>
<dbReference type="InterPro" id="IPR053152">
    <property type="entry name" value="Hydrolase_YcaC-like"/>
</dbReference>
<proteinExistence type="predicted"/>
<dbReference type="SUPFAM" id="SSF52499">
    <property type="entry name" value="Isochorismatase-like hydrolases"/>
    <property type="match status" value="1"/>
</dbReference>
<gene>
    <name evidence="1" type="primary">PARPA_08844.1 scaffold 35132</name>
</gene>
<evidence type="ECO:0000313" key="1">
    <source>
        <dbReference type="EMBL" id="CEP14643.1"/>
    </source>
</evidence>
<dbReference type="EMBL" id="LN731665">
    <property type="protein sequence ID" value="CEP14643.1"/>
    <property type="molecule type" value="Genomic_DNA"/>
</dbReference>
<organism evidence="1 2">
    <name type="scientific">Parasitella parasitica</name>
    <dbReference type="NCBI Taxonomy" id="35722"/>
    <lineage>
        <taxon>Eukaryota</taxon>
        <taxon>Fungi</taxon>
        <taxon>Fungi incertae sedis</taxon>
        <taxon>Mucoromycota</taxon>
        <taxon>Mucoromycotina</taxon>
        <taxon>Mucoromycetes</taxon>
        <taxon>Mucorales</taxon>
        <taxon>Mucorineae</taxon>
        <taxon>Mucoraceae</taxon>
        <taxon>Parasitella</taxon>
    </lineage>
</organism>
<dbReference type="AlphaFoldDB" id="A0A0B7N895"/>
<name>A0A0B7N895_9FUNG</name>
<dbReference type="PANTHER" id="PTHR43559:SF3">
    <property type="entry name" value="HYDROLASE YCAC-RELATED"/>
    <property type="match status" value="1"/>
</dbReference>
<dbReference type="Proteomes" id="UP000054107">
    <property type="component" value="Unassembled WGS sequence"/>
</dbReference>
<protein>
    <submittedName>
        <fullName evidence="1">Uncharacterized protein</fullName>
    </submittedName>
</protein>
<evidence type="ECO:0000313" key="2">
    <source>
        <dbReference type="Proteomes" id="UP000054107"/>
    </source>
</evidence>
<dbReference type="PANTHER" id="PTHR43559">
    <property type="entry name" value="HYDROLASE YCAC-RELATED"/>
    <property type="match status" value="1"/>
</dbReference>